<dbReference type="InterPro" id="IPR033469">
    <property type="entry name" value="CYTH-like_dom_sf"/>
</dbReference>
<evidence type="ECO:0000259" key="1">
    <source>
        <dbReference type="PROSITE" id="PS51707"/>
    </source>
</evidence>
<dbReference type="PANTHER" id="PTHR21028">
    <property type="entry name" value="SI:CH211-156B7.4"/>
    <property type="match status" value="1"/>
</dbReference>
<evidence type="ECO:0000313" key="3">
    <source>
        <dbReference type="Proteomes" id="UP001560573"/>
    </source>
</evidence>
<organism evidence="2 3">
    <name type="scientific">Danxiaibacter flavus</name>
    <dbReference type="NCBI Taxonomy" id="3049108"/>
    <lineage>
        <taxon>Bacteria</taxon>
        <taxon>Pseudomonadati</taxon>
        <taxon>Bacteroidota</taxon>
        <taxon>Chitinophagia</taxon>
        <taxon>Chitinophagales</taxon>
        <taxon>Chitinophagaceae</taxon>
        <taxon>Danxiaibacter</taxon>
    </lineage>
</organism>
<comment type="caution">
    <text evidence="2">The sequence shown here is derived from an EMBL/GenBank/DDBJ whole genome shotgun (WGS) entry which is preliminary data.</text>
</comment>
<protein>
    <submittedName>
        <fullName evidence="2">Class IV adenylate cyclase</fullName>
    </submittedName>
</protein>
<dbReference type="Pfam" id="PF01928">
    <property type="entry name" value="CYTH"/>
    <property type="match status" value="1"/>
</dbReference>
<dbReference type="RefSeq" id="WP_369331833.1">
    <property type="nucleotide sequence ID" value="NZ_JAULBC010000008.1"/>
</dbReference>
<sequence length="172" mass="19749">MKHINVEIKARCFHPEKVEAFLLQHNAVFKGTDHQKDTYFNVPNGRLKLRQGNIENSLIFYQRNDQAGPKQSDFDLVKIAQGPELELLLQNALGVKVIVEKKRKIFFLDNVKIHLDELETLGSFVEIEAGNITAPNKTVEELHQQCQQLMEAFGIKEEDLIQNSYSDMVGRE</sequence>
<name>A0ABV3ZMW7_9BACT</name>
<proteinExistence type="predicted"/>
<gene>
    <name evidence="2" type="ORF">QTN47_23115</name>
</gene>
<dbReference type="PANTHER" id="PTHR21028:SF2">
    <property type="entry name" value="CYTH DOMAIN-CONTAINING PROTEIN"/>
    <property type="match status" value="1"/>
</dbReference>
<dbReference type="CDD" id="cd07890">
    <property type="entry name" value="CYTH-like_AC_IV-like"/>
    <property type="match status" value="1"/>
</dbReference>
<dbReference type="PROSITE" id="PS51707">
    <property type="entry name" value="CYTH"/>
    <property type="match status" value="1"/>
</dbReference>
<dbReference type="InterPro" id="IPR008173">
    <property type="entry name" value="Adenylyl_cyclase_CyaB"/>
</dbReference>
<dbReference type="InterPro" id="IPR023577">
    <property type="entry name" value="CYTH_domain"/>
</dbReference>
<feature type="domain" description="CYTH" evidence="1">
    <location>
        <begin position="3"/>
        <end position="171"/>
    </location>
</feature>
<evidence type="ECO:0000313" key="2">
    <source>
        <dbReference type="EMBL" id="MEX6690421.1"/>
    </source>
</evidence>
<dbReference type="Gene3D" id="2.40.320.10">
    <property type="entry name" value="Hypothetical Protein Pfu-838710-001"/>
    <property type="match status" value="1"/>
</dbReference>
<dbReference type="Proteomes" id="UP001560573">
    <property type="component" value="Unassembled WGS sequence"/>
</dbReference>
<keyword evidence="3" id="KW-1185">Reference proteome</keyword>
<reference evidence="2 3" key="1">
    <citation type="submission" date="2023-07" db="EMBL/GenBank/DDBJ databases">
        <authorList>
            <person name="Lian W.-H."/>
        </authorList>
    </citation>
    <scope>NUCLEOTIDE SEQUENCE [LARGE SCALE GENOMIC DNA]</scope>
    <source>
        <strain evidence="2 3">SYSU DXS3180</strain>
    </source>
</reference>
<dbReference type="SMART" id="SM01118">
    <property type="entry name" value="CYTH"/>
    <property type="match status" value="1"/>
</dbReference>
<dbReference type="EMBL" id="JAULBC010000008">
    <property type="protein sequence ID" value="MEX6690421.1"/>
    <property type="molecule type" value="Genomic_DNA"/>
</dbReference>
<accession>A0ABV3ZMW7</accession>
<dbReference type="SUPFAM" id="SSF55154">
    <property type="entry name" value="CYTH-like phosphatases"/>
    <property type="match status" value="1"/>
</dbReference>